<evidence type="ECO:0000256" key="1">
    <source>
        <dbReference type="SAM" id="MobiDB-lite"/>
    </source>
</evidence>
<feature type="region of interest" description="Disordered" evidence="1">
    <location>
        <begin position="1"/>
        <end position="21"/>
    </location>
</feature>
<evidence type="ECO:0000313" key="3">
    <source>
        <dbReference type="EMBL" id="SET34375.1"/>
    </source>
</evidence>
<accession>A0A1I0DPB2</accession>
<evidence type="ECO:0000313" key="4">
    <source>
        <dbReference type="Proteomes" id="UP000198558"/>
    </source>
</evidence>
<evidence type="ECO:0000256" key="2">
    <source>
        <dbReference type="SAM" id="Phobius"/>
    </source>
</evidence>
<dbReference type="AlphaFoldDB" id="A0A1I0DPB2"/>
<name>A0A1I0DPB2_9FIRM</name>
<proteinExistence type="predicted"/>
<gene>
    <name evidence="3" type="ORF">SAMN04489758_10718</name>
</gene>
<dbReference type="EMBL" id="FOIN01000007">
    <property type="protein sequence ID" value="SET34375.1"/>
    <property type="molecule type" value="Genomic_DNA"/>
</dbReference>
<dbReference type="NCBIfam" id="TIGR01167">
    <property type="entry name" value="LPXTG_anchor"/>
    <property type="match status" value="1"/>
</dbReference>
<keyword evidence="2" id="KW-0812">Transmembrane</keyword>
<organism evidence="3 4">
    <name type="scientific">Thomasclavelia cocleata</name>
    <dbReference type="NCBI Taxonomy" id="69824"/>
    <lineage>
        <taxon>Bacteria</taxon>
        <taxon>Bacillati</taxon>
        <taxon>Bacillota</taxon>
        <taxon>Erysipelotrichia</taxon>
        <taxon>Erysipelotrichales</taxon>
        <taxon>Coprobacillaceae</taxon>
        <taxon>Thomasclavelia</taxon>
    </lineage>
</organism>
<feature type="non-terminal residue" evidence="3">
    <location>
        <position position="1"/>
    </location>
</feature>
<keyword evidence="4" id="KW-1185">Reference proteome</keyword>
<dbReference type="Proteomes" id="UP000198558">
    <property type="component" value="Unassembled WGS sequence"/>
</dbReference>
<protein>
    <submittedName>
        <fullName evidence="3">LPXTG-motif cell wall anchor domain-containing protein</fullName>
    </submittedName>
</protein>
<reference evidence="4" key="1">
    <citation type="submission" date="2016-10" db="EMBL/GenBank/DDBJ databases">
        <authorList>
            <person name="Varghese N."/>
            <person name="Submissions S."/>
        </authorList>
    </citation>
    <scope>NUCLEOTIDE SEQUENCE [LARGE SCALE GENOMIC DNA]</scope>
    <source>
        <strain evidence="4">DSM 1551</strain>
    </source>
</reference>
<keyword evidence="2" id="KW-1133">Transmembrane helix</keyword>
<feature type="transmembrane region" description="Helical" evidence="2">
    <location>
        <begin position="27"/>
        <end position="46"/>
    </location>
</feature>
<sequence>AKPGNTVDTSTPVKPGDTTSIKTGDNGLMTVFAGLTMLSLAGLSLLRRKDD</sequence>
<keyword evidence="2" id="KW-0472">Membrane</keyword>